<dbReference type="RefSeq" id="XP_062687398.1">
    <property type="nucleotide sequence ID" value="XM_062823911.1"/>
</dbReference>
<evidence type="ECO:0000256" key="5">
    <source>
        <dbReference type="SAM" id="Phobius"/>
    </source>
</evidence>
<reference evidence="8" key="1">
    <citation type="journal article" date="2023" name="Mol. Phylogenet. Evol.">
        <title>Genome-scale phylogeny and comparative genomics of the fungal order Sordariales.</title>
        <authorList>
            <person name="Hensen N."/>
            <person name="Bonometti L."/>
            <person name="Westerberg I."/>
            <person name="Brannstrom I.O."/>
            <person name="Guillou S."/>
            <person name="Cros-Aarteil S."/>
            <person name="Calhoun S."/>
            <person name="Haridas S."/>
            <person name="Kuo A."/>
            <person name="Mondo S."/>
            <person name="Pangilinan J."/>
            <person name="Riley R."/>
            <person name="LaButti K."/>
            <person name="Andreopoulos B."/>
            <person name="Lipzen A."/>
            <person name="Chen C."/>
            <person name="Yan M."/>
            <person name="Daum C."/>
            <person name="Ng V."/>
            <person name="Clum A."/>
            <person name="Steindorff A."/>
            <person name="Ohm R.A."/>
            <person name="Martin F."/>
            <person name="Silar P."/>
            <person name="Natvig D.O."/>
            <person name="Lalanne C."/>
            <person name="Gautier V."/>
            <person name="Ament-Velasquez S.L."/>
            <person name="Kruys A."/>
            <person name="Hutchinson M.I."/>
            <person name="Powell A.J."/>
            <person name="Barry K."/>
            <person name="Miller A.N."/>
            <person name="Grigoriev I.V."/>
            <person name="Debuchy R."/>
            <person name="Gladieux P."/>
            <person name="Hiltunen Thoren M."/>
            <person name="Johannesson H."/>
        </authorList>
    </citation>
    <scope>NUCLEOTIDE SEQUENCE</scope>
    <source>
        <strain evidence="8">CBS 560.94</strain>
    </source>
</reference>
<dbReference type="PROSITE" id="PS51192">
    <property type="entry name" value="HELICASE_ATP_BIND_1"/>
    <property type="match status" value="1"/>
</dbReference>
<dbReference type="CDD" id="cd18793">
    <property type="entry name" value="SF2_C_SNF"/>
    <property type="match status" value="1"/>
</dbReference>
<dbReference type="Pfam" id="PF00271">
    <property type="entry name" value="Helicase_C"/>
    <property type="match status" value="1"/>
</dbReference>
<dbReference type="Pfam" id="PF00176">
    <property type="entry name" value="SNF2-rel_dom"/>
    <property type="match status" value="1"/>
</dbReference>
<dbReference type="GO" id="GO:0016787">
    <property type="term" value="F:hydrolase activity"/>
    <property type="evidence" value="ECO:0007669"/>
    <property type="project" value="UniProtKB-KW"/>
</dbReference>
<evidence type="ECO:0000259" key="6">
    <source>
        <dbReference type="PROSITE" id="PS51192"/>
    </source>
</evidence>
<dbReference type="GO" id="GO:0008094">
    <property type="term" value="F:ATP-dependent activity, acting on DNA"/>
    <property type="evidence" value="ECO:0007669"/>
    <property type="project" value="TreeGrafter"/>
</dbReference>
<protein>
    <submittedName>
        <fullName evidence="8">SNF2 family N-terminal domain-containing protein</fullName>
    </submittedName>
</protein>
<dbReference type="InterPro" id="IPR027417">
    <property type="entry name" value="P-loop_NTPase"/>
</dbReference>
<evidence type="ECO:0000256" key="1">
    <source>
        <dbReference type="ARBA" id="ARBA00022741"/>
    </source>
</evidence>
<dbReference type="AlphaFoldDB" id="A0AAE0JQU4"/>
<dbReference type="Proteomes" id="UP001278500">
    <property type="component" value="Unassembled WGS sequence"/>
</dbReference>
<evidence type="ECO:0000256" key="4">
    <source>
        <dbReference type="SAM" id="MobiDB-lite"/>
    </source>
</evidence>
<dbReference type="GO" id="GO:0005634">
    <property type="term" value="C:nucleus"/>
    <property type="evidence" value="ECO:0007669"/>
    <property type="project" value="TreeGrafter"/>
</dbReference>
<feature type="region of interest" description="Disordered" evidence="4">
    <location>
        <begin position="1"/>
        <end position="21"/>
    </location>
</feature>
<feature type="domain" description="Helicase C-terminal" evidence="7">
    <location>
        <begin position="817"/>
        <end position="975"/>
    </location>
</feature>
<keyword evidence="3" id="KW-0067">ATP-binding</keyword>
<evidence type="ECO:0000256" key="2">
    <source>
        <dbReference type="ARBA" id="ARBA00022801"/>
    </source>
</evidence>
<dbReference type="InterPro" id="IPR049730">
    <property type="entry name" value="SNF2/RAD54-like_C"/>
</dbReference>
<dbReference type="GO" id="GO:0005524">
    <property type="term" value="F:ATP binding"/>
    <property type="evidence" value="ECO:0007669"/>
    <property type="project" value="UniProtKB-KW"/>
</dbReference>
<dbReference type="InterPro" id="IPR050628">
    <property type="entry name" value="SNF2_RAD54_helicase_TF"/>
</dbReference>
<evidence type="ECO:0000259" key="7">
    <source>
        <dbReference type="PROSITE" id="PS51194"/>
    </source>
</evidence>
<keyword evidence="2" id="KW-0378">Hydrolase</keyword>
<dbReference type="InterPro" id="IPR001650">
    <property type="entry name" value="Helicase_C-like"/>
</dbReference>
<dbReference type="Gene3D" id="3.40.50.300">
    <property type="entry name" value="P-loop containing nucleotide triphosphate hydrolases"/>
    <property type="match status" value="1"/>
</dbReference>
<keyword evidence="1" id="KW-0547">Nucleotide-binding</keyword>
<dbReference type="Gene3D" id="3.40.50.10810">
    <property type="entry name" value="Tandem AAA-ATPase domain"/>
    <property type="match status" value="1"/>
</dbReference>
<gene>
    <name evidence="8" type="ORF">B0H65DRAFT_414335</name>
</gene>
<keyword evidence="5" id="KW-0472">Membrane</keyword>
<dbReference type="EMBL" id="JAUEPP010000001">
    <property type="protein sequence ID" value="KAK3356021.1"/>
    <property type="molecule type" value="Genomic_DNA"/>
</dbReference>
<dbReference type="SMART" id="SM00487">
    <property type="entry name" value="DEXDc"/>
    <property type="match status" value="1"/>
</dbReference>
<evidence type="ECO:0000256" key="3">
    <source>
        <dbReference type="ARBA" id="ARBA00022840"/>
    </source>
</evidence>
<proteinExistence type="predicted"/>
<dbReference type="GO" id="GO:0006281">
    <property type="term" value="P:DNA repair"/>
    <property type="evidence" value="ECO:0007669"/>
    <property type="project" value="TreeGrafter"/>
</dbReference>
<evidence type="ECO:0000313" key="8">
    <source>
        <dbReference type="EMBL" id="KAK3356021.1"/>
    </source>
</evidence>
<dbReference type="SUPFAM" id="SSF52540">
    <property type="entry name" value="P-loop containing nucleoside triphosphate hydrolases"/>
    <property type="match status" value="2"/>
</dbReference>
<keyword evidence="5" id="KW-1133">Transmembrane helix</keyword>
<keyword evidence="5" id="KW-0812">Transmembrane</keyword>
<dbReference type="InterPro" id="IPR000330">
    <property type="entry name" value="SNF2_N"/>
</dbReference>
<dbReference type="SMART" id="SM00490">
    <property type="entry name" value="HELICc"/>
    <property type="match status" value="1"/>
</dbReference>
<dbReference type="PANTHER" id="PTHR45626">
    <property type="entry name" value="TRANSCRIPTION TERMINATION FACTOR 2-RELATED"/>
    <property type="match status" value="1"/>
</dbReference>
<feature type="domain" description="Helicase ATP-binding" evidence="6">
    <location>
        <begin position="382"/>
        <end position="569"/>
    </location>
</feature>
<keyword evidence="9" id="KW-1185">Reference proteome</keyword>
<name>A0AAE0JQU4_9PEZI</name>
<feature type="transmembrane region" description="Helical" evidence="5">
    <location>
        <begin position="885"/>
        <end position="907"/>
    </location>
</feature>
<reference evidence="8" key="2">
    <citation type="submission" date="2023-06" db="EMBL/GenBank/DDBJ databases">
        <authorList>
            <consortium name="Lawrence Berkeley National Laboratory"/>
            <person name="Haridas S."/>
            <person name="Hensen N."/>
            <person name="Bonometti L."/>
            <person name="Westerberg I."/>
            <person name="Brannstrom I.O."/>
            <person name="Guillou S."/>
            <person name="Cros-Aarteil S."/>
            <person name="Calhoun S."/>
            <person name="Kuo A."/>
            <person name="Mondo S."/>
            <person name="Pangilinan J."/>
            <person name="Riley R."/>
            <person name="Labutti K."/>
            <person name="Andreopoulos B."/>
            <person name="Lipzen A."/>
            <person name="Chen C."/>
            <person name="Yanf M."/>
            <person name="Daum C."/>
            <person name="Ng V."/>
            <person name="Clum A."/>
            <person name="Steindorff A."/>
            <person name="Ohm R."/>
            <person name="Martin F."/>
            <person name="Silar P."/>
            <person name="Natvig D."/>
            <person name="Lalanne C."/>
            <person name="Gautier V."/>
            <person name="Ament-Velasquez S.L."/>
            <person name="Kruys A."/>
            <person name="Hutchinson M.I."/>
            <person name="Powell A.J."/>
            <person name="Barry K."/>
            <person name="Miller A.N."/>
            <person name="Grigoriev I.V."/>
            <person name="Debuchy R."/>
            <person name="Gladieux P."/>
            <person name="Thoren M.H."/>
            <person name="Johannesson H."/>
        </authorList>
    </citation>
    <scope>NUCLEOTIDE SEQUENCE</scope>
    <source>
        <strain evidence="8">CBS 560.94</strain>
    </source>
</reference>
<dbReference type="PANTHER" id="PTHR45626:SF22">
    <property type="entry name" value="DNA REPAIR PROTEIN RAD5"/>
    <property type="match status" value="1"/>
</dbReference>
<dbReference type="CDD" id="cd18008">
    <property type="entry name" value="DEXDc_SHPRH-like"/>
    <property type="match status" value="1"/>
</dbReference>
<evidence type="ECO:0000313" key="9">
    <source>
        <dbReference type="Proteomes" id="UP001278500"/>
    </source>
</evidence>
<dbReference type="InterPro" id="IPR038718">
    <property type="entry name" value="SNF2-like_sf"/>
</dbReference>
<comment type="caution">
    <text evidence="8">The sequence shown here is derived from an EMBL/GenBank/DDBJ whole genome shotgun (WGS) entry which is preliminary data.</text>
</comment>
<dbReference type="GeneID" id="87861065"/>
<dbReference type="PROSITE" id="PS51194">
    <property type="entry name" value="HELICASE_CTER"/>
    <property type="match status" value="1"/>
</dbReference>
<accession>A0AAE0JQU4</accession>
<organism evidence="8 9">
    <name type="scientific">Neurospora tetraspora</name>
    <dbReference type="NCBI Taxonomy" id="94610"/>
    <lineage>
        <taxon>Eukaryota</taxon>
        <taxon>Fungi</taxon>
        <taxon>Dikarya</taxon>
        <taxon>Ascomycota</taxon>
        <taxon>Pezizomycotina</taxon>
        <taxon>Sordariomycetes</taxon>
        <taxon>Sordariomycetidae</taxon>
        <taxon>Sordariales</taxon>
        <taxon>Sordariaceae</taxon>
        <taxon>Neurospora</taxon>
    </lineage>
</organism>
<dbReference type="InterPro" id="IPR014001">
    <property type="entry name" value="Helicase_ATP-bd"/>
</dbReference>
<sequence>MLPSSRSNPKRRRLESSESGESASIGYAYHYSGGWPHYPRPVAPVAVPAPNENSFSSPSTALSSFSLEESSLEVYSQSTATATFATTCLPASGALPTSRPLSTPSFWSEVLCESSTSECPQSSEAWHHDPVRPVHGPQEVVCFGEVSGIPARFDRNSPWSNVTPSSYLRVSLDSSFRFSGKAGNQDFSGTIVTGTTKNNTRDWTVLTDALLEESGIELSVICSKDLYSPSSDVQHKAFKESRKALDCTLSITMFGPLELFEEIGSFFQEHNVYLQDPLQYLKRCVWTSDLGRTTTQLVELTGTVPTPELLDAITFTQDLPEANQPRGIRTALATHQRQALTFMQRREEGWALNGERPDVWEYVESRTRDGSFVNRISGWRQDEEPENFYGGIIADPMGLGKTLTMIALTASDLMCASLAPGLAYTTPRGGTEMPPAGQTLVVVPPPLLGTWEEQLEEHVEPGAFSWCRHHGNDRLTTMKDAHKPTLVLTTYHTVSAEWKNAGDPARSGIFSRRWRRIILDEAHFIRNHNSQTAHAICALDGVSRWAITGTPIQNKLSDLAALLKFLRIYPYSDKRCFDADITHLWKNGQTEEALKRLKRLAGCLILRRPRTTIQLPARRDLQCPVEFFPTERELYQEIRTKTIQRLDELLYADNTDAVRSPTYVNVLQQIEAMRMVCNLGLYYASRHDSEAEDISSINPPVDTAWNSAMAQRALSLRLGMDPMRCKDCEVSVDDSVSLLGYASGAQKLQQPLLSQCMKFVCSECVSKRRGEPPICDHNPVCPFAPVSLNAITAEESSEPAKTPLDGKNLMPLEMPSKVKSLILQLKNLPYDTKSVVFSTWRTTLDVIEAGLKTEAIPCLRFDGEVPQKERQNVINRFRRDPSCRVLLLTLSCGAVGLTLTVASYAFLMEPHWNPTLEEQALARIHRMGQTREVTTVRFYVRDSFEERVMEVQEKKKQLATVLLAPHGQDEEEDVGSLQVSLTASRSL</sequence>